<dbReference type="AlphaFoldDB" id="A0A0A7FSV9"/>
<proteinExistence type="predicted"/>
<dbReference type="RefSeq" id="WP_039316153.1">
    <property type="nucleotide sequence ID" value="NZ_CP006905.1"/>
</dbReference>
<organism evidence="1 2">
    <name type="scientific">Clostridium baratii str. Sullivan</name>
    <dbReference type="NCBI Taxonomy" id="1415775"/>
    <lineage>
        <taxon>Bacteria</taxon>
        <taxon>Bacillati</taxon>
        <taxon>Bacillota</taxon>
        <taxon>Clostridia</taxon>
        <taxon>Eubacteriales</taxon>
        <taxon>Clostridiaceae</taxon>
        <taxon>Clostridium</taxon>
    </lineage>
</organism>
<dbReference type="eggNOG" id="ENOG50328BV">
    <property type="taxonomic scope" value="Bacteria"/>
</dbReference>
<evidence type="ECO:0000313" key="2">
    <source>
        <dbReference type="Proteomes" id="UP000030635"/>
    </source>
</evidence>
<dbReference type="EMBL" id="CP006905">
    <property type="protein sequence ID" value="AIY82709.1"/>
    <property type="molecule type" value="Genomic_DNA"/>
</dbReference>
<protein>
    <submittedName>
        <fullName evidence="1">Uncharacterized protein</fullName>
    </submittedName>
</protein>
<dbReference type="HOGENOM" id="CLU_1522596_0_0_9"/>
<dbReference type="Proteomes" id="UP000030635">
    <property type="component" value="Chromosome"/>
</dbReference>
<keyword evidence="2" id="KW-1185">Reference proteome</keyword>
<evidence type="ECO:0000313" key="1">
    <source>
        <dbReference type="EMBL" id="AIY82709.1"/>
    </source>
</evidence>
<accession>A0A0A7FSV9</accession>
<reference evidence="1 2" key="1">
    <citation type="journal article" date="2015" name="Infect. Genet. Evol.">
        <title>Genomic sequences of six botulinum neurotoxin-producing strains representing three clostridial species illustrate the mobility and diversity of botulinum neurotoxin genes.</title>
        <authorList>
            <person name="Smith T.J."/>
            <person name="Hill K.K."/>
            <person name="Xie G."/>
            <person name="Foley B.T."/>
            <person name="Williamson C.H."/>
            <person name="Foster J.T."/>
            <person name="Johnson S.L."/>
            <person name="Chertkov O."/>
            <person name="Teshima H."/>
            <person name="Gibbons H.S."/>
            <person name="Johnsky L.A."/>
            <person name="Karavis M.A."/>
            <person name="Smith L.A."/>
        </authorList>
    </citation>
    <scope>NUCLEOTIDE SEQUENCE [LARGE SCALE GENOMIC DNA]</scope>
    <source>
        <strain evidence="1 2">Sullivan</strain>
    </source>
</reference>
<sequence length="176" mass="20605">MEFKKEFIKSAIDYINSFSKCFFITTIDEIDVIKLLLNILSKEIESSKKIFLLSDNQKYLNSVFKNIETGVKLNTPYKIKQHMLFFNILDKKLLKSGSLDAEILIVYPYQNIKPKELAKYVSKCTNLQKLIILGNKFDRAKLPYEINILNVADFSFLPTHSSLYYKYMTSRLTDMK</sequence>
<gene>
    <name evidence="1" type="ORF">U729_2856</name>
</gene>
<dbReference type="KEGG" id="cbv:U729_2856"/>
<name>A0A0A7FSV9_9CLOT</name>